<dbReference type="GO" id="GO:0120159">
    <property type="term" value="F:rRNA pseudouridine synthase activity"/>
    <property type="evidence" value="ECO:0007669"/>
    <property type="project" value="UniProtKB-ARBA"/>
</dbReference>
<dbReference type="InterPro" id="IPR042092">
    <property type="entry name" value="PsdUridine_s_RsuA/RluB/E/F_cat"/>
</dbReference>
<dbReference type="RefSeq" id="WP_169604990.1">
    <property type="nucleotide sequence ID" value="NZ_CP051481.1"/>
</dbReference>
<evidence type="ECO:0000313" key="7">
    <source>
        <dbReference type="Proteomes" id="UP000501060"/>
    </source>
</evidence>
<dbReference type="InterPro" id="IPR020103">
    <property type="entry name" value="PsdUridine_synth_cat_dom_sf"/>
</dbReference>
<gene>
    <name evidence="6" type="ORF">HGG69_01210</name>
</gene>
<dbReference type="SUPFAM" id="SSF55120">
    <property type="entry name" value="Pseudouridine synthase"/>
    <property type="match status" value="1"/>
</dbReference>
<evidence type="ECO:0000259" key="5">
    <source>
        <dbReference type="SMART" id="SM00363"/>
    </source>
</evidence>
<dbReference type="Proteomes" id="UP000501060">
    <property type="component" value="Chromosome"/>
</dbReference>
<dbReference type="GO" id="GO:0003723">
    <property type="term" value="F:RNA binding"/>
    <property type="evidence" value="ECO:0007669"/>
    <property type="project" value="UniProtKB-KW"/>
</dbReference>
<dbReference type="Pfam" id="PF00849">
    <property type="entry name" value="PseudoU_synth_2"/>
    <property type="match status" value="1"/>
</dbReference>
<dbReference type="Pfam" id="PF01479">
    <property type="entry name" value="S4"/>
    <property type="match status" value="1"/>
</dbReference>
<dbReference type="InterPro" id="IPR002942">
    <property type="entry name" value="S4_RNA-bd"/>
</dbReference>
<dbReference type="PANTHER" id="PTHR47683">
    <property type="entry name" value="PSEUDOURIDINE SYNTHASE FAMILY PROTEIN-RELATED"/>
    <property type="match status" value="1"/>
</dbReference>
<dbReference type="AlphaFoldDB" id="A0A858U4D8"/>
<dbReference type="SMART" id="SM00363">
    <property type="entry name" value="S4"/>
    <property type="match status" value="1"/>
</dbReference>
<feature type="domain" description="RNA-binding S4" evidence="5">
    <location>
        <begin position="1"/>
        <end position="60"/>
    </location>
</feature>
<reference evidence="6 7" key="1">
    <citation type="submission" date="2020-04" db="EMBL/GenBank/DDBJ databases">
        <title>Novel Mycoplasma species detected in Phocoena phocoena (harbor porpoise) from the USA.</title>
        <authorList>
            <person name="Volokhov D.V."/>
        </authorList>
    </citation>
    <scope>NUCLEOTIDE SEQUENCE [LARGE SCALE GENOMIC DNA]</scope>
    <source>
        <strain evidence="6 7">Phocoena C-264-GEN</strain>
    </source>
</reference>
<dbReference type="SUPFAM" id="SSF55174">
    <property type="entry name" value="Alpha-L RNA-binding motif"/>
    <property type="match status" value="1"/>
</dbReference>
<dbReference type="InterPro" id="IPR050343">
    <property type="entry name" value="RsuA_PseudoU_synthase"/>
</dbReference>
<proteinExistence type="inferred from homology"/>
<dbReference type="GO" id="GO:0000455">
    <property type="term" value="P:enzyme-directed rRNA pseudouridine synthesis"/>
    <property type="evidence" value="ECO:0007669"/>
    <property type="project" value="UniProtKB-ARBA"/>
</dbReference>
<keyword evidence="7" id="KW-1185">Reference proteome</keyword>
<dbReference type="EMBL" id="CP051481">
    <property type="protein sequence ID" value="QJG66939.1"/>
    <property type="molecule type" value="Genomic_DNA"/>
</dbReference>
<keyword evidence="2 4" id="KW-0694">RNA-binding</keyword>
<sequence>MRIEKLIGHMTSYSRQDIKKLIKKGLVFVNGNQIKTSVNVKENTDIIEINKQKITYKEHQYFLFNKPKYCITANYDKFNKTIFDFIELDRDKFFAYGRLDYDAQGLLIISNDGDLGHKLLSKKYHVPKLYYVETTEPIDPQKIIAHGQNPIVLDDGTIIDEYEFTEITPAYLRLIIYQGVFHQVKKMLNFFDYEVSLLKREKFGSQTLDKNLGEGQYRELTDTELLNLKKCTEKK</sequence>
<dbReference type="PROSITE" id="PS50889">
    <property type="entry name" value="S4"/>
    <property type="match status" value="1"/>
</dbReference>
<dbReference type="PROSITE" id="PS01149">
    <property type="entry name" value="PSI_RSU"/>
    <property type="match status" value="1"/>
</dbReference>
<keyword evidence="3" id="KW-0413">Isomerase</keyword>
<evidence type="ECO:0000256" key="1">
    <source>
        <dbReference type="ARBA" id="ARBA00008348"/>
    </source>
</evidence>
<dbReference type="Gene3D" id="3.30.70.580">
    <property type="entry name" value="Pseudouridine synthase I, catalytic domain, N-terminal subdomain"/>
    <property type="match status" value="1"/>
</dbReference>
<evidence type="ECO:0000256" key="4">
    <source>
        <dbReference type="PROSITE-ProRule" id="PRU00182"/>
    </source>
</evidence>
<dbReference type="KEGG" id="mphe:HGG69_01210"/>
<accession>A0A858U4D8</accession>
<dbReference type="InterPro" id="IPR020094">
    <property type="entry name" value="TruA/RsuA/RluB/E/F_N"/>
</dbReference>
<protein>
    <submittedName>
        <fullName evidence="6">rRNA pseudouridine synthase</fullName>
    </submittedName>
</protein>
<name>A0A858U4D8_9MOLU</name>
<comment type="similarity">
    <text evidence="1">Belongs to the pseudouridine synthase RsuA family.</text>
</comment>
<evidence type="ECO:0000256" key="3">
    <source>
        <dbReference type="ARBA" id="ARBA00023235"/>
    </source>
</evidence>
<dbReference type="CDD" id="cd00165">
    <property type="entry name" value="S4"/>
    <property type="match status" value="1"/>
</dbReference>
<organism evidence="6 7">
    <name type="scientific">Mycoplasma phocoenae</name>
    <dbReference type="NCBI Taxonomy" id="754517"/>
    <lineage>
        <taxon>Bacteria</taxon>
        <taxon>Bacillati</taxon>
        <taxon>Mycoplasmatota</taxon>
        <taxon>Mollicutes</taxon>
        <taxon>Mycoplasmataceae</taxon>
        <taxon>Mycoplasma</taxon>
    </lineage>
</organism>
<evidence type="ECO:0000256" key="2">
    <source>
        <dbReference type="ARBA" id="ARBA00022884"/>
    </source>
</evidence>
<dbReference type="Gene3D" id="3.30.70.1560">
    <property type="entry name" value="Alpha-L RNA-binding motif"/>
    <property type="match status" value="1"/>
</dbReference>
<evidence type="ECO:0000313" key="6">
    <source>
        <dbReference type="EMBL" id="QJG66939.1"/>
    </source>
</evidence>
<dbReference type="InterPro" id="IPR006145">
    <property type="entry name" value="PsdUridine_synth_RsuA/RluA"/>
</dbReference>
<dbReference type="Gene3D" id="3.10.290.10">
    <property type="entry name" value="RNA-binding S4 domain"/>
    <property type="match status" value="1"/>
</dbReference>
<dbReference type="PANTHER" id="PTHR47683:SF4">
    <property type="entry name" value="PSEUDOURIDINE SYNTHASE"/>
    <property type="match status" value="1"/>
</dbReference>
<dbReference type="InterPro" id="IPR036986">
    <property type="entry name" value="S4_RNA-bd_sf"/>
</dbReference>
<dbReference type="InterPro" id="IPR018496">
    <property type="entry name" value="PsdUridine_synth_RsuA/RluB_CS"/>
</dbReference>